<keyword evidence="3 6" id="KW-0732">Signal</keyword>
<keyword evidence="4" id="KW-0472">Membrane</keyword>
<dbReference type="RefSeq" id="WP_182806002.1">
    <property type="nucleotide sequence ID" value="NZ_CP060007.1"/>
</dbReference>
<evidence type="ECO:0000256" key="3">
    <source>
        <dbReference type="ARBA" id="ARBA00022729"/>
    </source>
</evidence>
<feature type="chain" id="PRO_5029002540" evidence="6">
    <location>
        <begin position="27"/>
        <end position="587"/>
    </location>
</feature>
<dbReference type="SUPFAM" id="SSF48452">
    <property type="entry name" value="TPR-like"/>
    <property type="match status" value="1"/>
</dbReference>
<dbReference type="Pfam" id="PF07980">
    <property type="entry name" value="SusD_RagB"/>
    <property type="match status" value="1"/>
</dbReference>
<keyword evidence="5" id="KW-0998">Cell outer membrane</keyword>
<protein>
    <submittedName>
        <fullName evidence="9">RagB/SusD family nutrient uptake outer membrane protein</fullName>
    </submittedName>
</protein>
<comment type="subcellular location">
    <subcellularLocation>
        <location evidence="1">Cell outer membrane</location>
    </subcellularLocation>
</comment>
<dbReference type="Gene3D" id="1.25.40.390">
    <property type="match status" value="1"/>
</dbReference>
<evidence type="ECO:0000256" key="5">
    <source>
        <dbReference type="ARBA" id="ARBA00023237"/>
    </source>
</evidence>
<dbReference type="GO" id="GO:0009279">
    <property type="term" value="C:cell outer membrane"/>
    <property type="evidence" value="ECO:0007669"/>
    <property type="project" value="UniProtKB-SubCell"/>
</dbReference>
<feature type="domain" description="RagB/SusD" evidence="7">
    <location>
        <begin position="307"/>
        <end position="587"/>
    </location>
</feature>
<dbReference type="AlphaFoldDB" id="A0A7G5XL99"/>
<feature type="domain" description="SusD-like N-terminal" evidence="8">
    <location>
        <begin position="91"/>
        <end position="236"/>
    </location>
</feature>
<keyword evidence="10" id="KW-1185">Reference proteome</keyword>
<evidence type="ECO:0000259" key="7">
    <source>
        <dbReference type="Pfam" id="PF07980"/>
    </source>
</evidence>
<evidence type="ECO:0000256" key="1">
    <source>
        <dbReference type="ARBA" id="ARBA00004442"/>
    </source>
</evidence>
<dbReference type="Pfam" id="PF14322">
    <property type="entry name" value="SusD-like_3"/>
    <property type="match status" value="1"/>
</dbReference>
<name>A0A7G5XL99_9BACT</name>
<dbReference type="EMBL" id="CP060007">
    <property type="protein sequence ID" value="QNA46252.1"/>
    <property type="molecule type" value="Genomic_DNA"/>
</dbReference>
<gene>
    <name evidence="9" type="ORF">H4075_08775</name>
</gene>
<accession>A0A7G5XL99</accession>
<dbReference type="InterPro" id="IPR011990">
    <property type="entry name" value="TPR-like_helical_dom_sf"/>
</dbReference>
<comment type="similarity">
    <text evidence="2">Belongs to the SusD family.</text>
</comment>
<feature type="signal peptide" evidence="6">
    <location>
        <begin position="1"/>
        <end position="26"/>
    </location>
</feature>
<sequence length="587" mass="65835">MKKRNLFLKGALCSLLLVMLFTNSCKKIETVPKDWFGSDLVFDTLDRLGTVAAFNLNDLYNYIPGGFARIGGDFLDAASGDAIPSRNNTVVEYYTNRRVSVVSNPDPYWANSYAGIRRTNIFMKNINNVPIVETDATTIANAKLTRQYWRAEARFIRVLMYFELLKRYGGVPLIGDKVFTLDDNLQIPRNTFEQCVNYIVTECDAVKDSLRRENMPDGDWGRVQRGAAIALKCRVLLYAASPLFNGGGLETDPVKKVLSGYLNYDATRWNAVIAAAEELRSIGFYKLNDAGTPNFFAATFTTKRNAEIILAKQSSNNTSLENTQAPVGFAGTATSQGLTSPTQNFVDAFPMLNGLQPFNADGTINVASGYSASNPYANRDPRLDVTVFRNGYAWLGRTVETFEGGRDKPNTSVTAVQTKTGYYLRKFLGNFPTGSTYSNQSHNFPIFRYAETLLNYAEALNEVGRVEDAVTQIGLIRRRAGITAGANSRYGIRVGITQDEMRQVIRNERRIELAFEEHRFWDIRRWKTGAVDLAAPVYGMKITRNGSTLTYEKVQLGVLQFDPKLYHMPIPYDEMIKNTTLIQNQGW</sequence>
<dbReference type="InterPro" id="IPR012944">
    <property type="entry name" value="SusD_RagB_dom"/>
</dbReference>
<reference evidence="10" key="1">
    <citation type="submission" date="2020-08" db="EMBL/GenBank/DDBJ databases">
        <title>Lacibacter sp. S13-6-6 genome sequencing.</title>
        <authorList>
            <person name="Jin L."/>
        </authorList>
    </citation>
    <scope>NUCLEOTIDE SEQUENCE [LARGE SCALE GENOMIC DNA]</scope>
    <source>
        <strain evidence="10">S13-6-6</strain>
    </source>
</reference>
<evidence type="ECO:0000256" key="4">
    <source>
        <dbReference type="ARBA" id="ARBA00023136"/>
    </source>
</evidence>
<evidence type="ECO:0000259" key="8">
    <source>
        <dbReference type="Pfam" id="PF14322"/>
    </source>
</evidence>
<organism evidence="9 10">
    <name type="scientific">Lacibacter sediminis</name>
    <dbReference type="NCBI Taxonomy" id="2760713"/>
    <lineage>
        <taxon>Bacteria</taxon>
        <taxon>Pseudomonadati</taxon>
        <taxon>Bacteroidota</taxon>
        <taxon>Chitinophagia</taxon>
        <taxon>Chitinophagales</taxon>
        <taxon>Chitinophagaceae</taxon>
        <taxon>Lacibacter</taxon>
    </lineage>
</organism>
<dbReference type="Proteomes" id="UP000515344">
    <property type="component" value="Chromosome"/>
</dbReference>
<dbReference type="KEGG" id="lacs:H4075_08775"/>
<evidence type="ECO:0000313" key="9">
    <source>
        <dbReference type="EMBL" id="QNA46252.1"/>
    </source>
</evidence>
<evidence type="ECO:0000256" key="2">
    <source>
        <dbReference type="ARBA" id="ARBA00006275"/>
    </source>
</evidence>
<dbReference type="CDD" id="cd08977">
    <property type="entry name" value="SusD"/>
    <property type="match status" value="1"/>
</dbReference>
<proteinExistence type="inferred from homology"/>
<evidence type="ECO:0000313" key="10">
    <source>
        <dbReference type="Proteomes" id="UP000515344"/>
    </source>
</evidence>
<evidence type="ECO:0000256" key="6">
    <source>
        <dbReference type="SAM" id="SignalP"/>
    </source>
</evidence>
<dbReference type="InterPro" id="IPR033985">
    <property type="entry name" value="SusD-like_N"/>
</dbReference>